<dbReference type="AlphaFoldDB" id="A0A2G5HQK8"/>
<dbReference type="Proteomes" id="UP000230605">
    <property type="component" value="Chromosome 6"/>
</dbReference>
<name>A0A2G5HQK8_CERBT</name>
<keyword evidence="7" id="KW-1185">Reference proteome</keyword>
<feature type="compositionally biased region" description="Basic and acidic residues" evidence="1">
    <location>
        <begin position="541"/>
        <end position="555"/>
    </location>
</feature>
<dbReference type="EMBL" id="LKMD01000104">
    <property type="protein sequence ID" value="PIA94809.1"/>
    <property type="molecule type" value="Genomic_DNA"/>
</dbReference>
<feature type="compositionally biased region" description="Acidic residues" evidence="1">
    <location>
        <begin position="510"/>
        <end position="534"/>
    </location>
</feature>
<proteinExistence type="predicted"/>
<accession>A0A2G5HQK8</accession>
<sequence length="848" mass="92801">MLSRRLVALLASGLCHASPVSFSEFLARDSDSGRTPDIPRLKPTVRWDRQLDDWNDLIPQIAQQLYFGSPDPLEKHQFADLTANFSGRAVVLEHSVFVKDVRCSTNAIDIVFTEQSAFAMVKEEWQAVTDFMLVTNSDTCGALFDQLSFWDVSTLTFKQKSLTVRAAVTMEHDIGGVLSQATLTWGTWQPGPPVKSPHSSAGHTRLARRSAKERLKKIGRGLKKAGQAGQALGGAAMTAIEHTPGYQVGKYAINKGLELWNPELKTTVPVDIKPEDGWLDTTGRPPAKWARPWKLFDVKKGQRIDNVEMNANLGLYCVDCHIKGQVHVEGRAQFSTDGVKSLYAACDADFTGQFTLGLVADGSVAYRNEAKLFSSHIPKIGFSVQNLLIVGAFIDARVSYQAELNANGNIMAGVKMTSCKFKTRIDYVNPERSEKPTFEPKFENIFDASAEVTLTAGLSVPLSIGLGVVIEPLKKIGKGGDYTVTLTEQPGVNARAKYSTSTPSPPTDGGDSDGGDGDGGDGDGEEGGGGDEGDGGNGEEGGERGEGGTERRDLVVVRDGTANTCNGIDWDLKFHNLVFINLIGGWRQIRLHEFESKIAGGCIPSKNNASHKRAQIGAERTTKPLRAREELWNDADFDFVNSWEKEFDASEMAALEKLADEATDAIDEADVEFDGYAEGTDFIMIQDYTNTYQIIQDEKGFLGVGAATAQPVPGSLWAEWDGIVMTDYLERQMKFNSKNLRTHGWSDITLGEPHVDVPESEAMALVPAKTKNAARPYVYVGETLDSKAYTLLTCFYTTGGNRRLFLVSRPKTATRSLQLAQSRLTGGKIKDCYAQTWMVKPEDVEIWA</sequence>
<evidence type="ECO:0000259" key="3">
    <source>
        <dbReference type="Pfam" id="PF22974"/>
    </source>
</evidence>
<organism evidence="4 6">
    <name type="scientific">Cercospora beticola</name>
    <name type="common">Sugarbeet leaf spot fungus</name>
    <dbReference type="NCBI Taxonomy" id="122368"/>
    <lineage>
        <taxon>Eukaryota</taxon>
        <taxon>Fungi</taxon>
        <taxon>Dikarya</taxon>
        <taxon>Ascomycota</taxon>
        <taxon>Pezizomycotina</taxon>
        <taxon>Dothideomycetes</taxon>
        <taxon>Dothideomycetidae</taxon>
        <taxon>Mycosphaerellales</taxon>
        <taxon>Mycosphaerellaceae</taxon>
        <taxon>Cercospora</taxon>
    </lineage>
</organism>
<feature type="domain" description="DUF7029" evidence="3">
    <location>
        <begin position="84"/>
        <end position="169"/>
    </location>
</feature>
<evidence type="ECO:0000256" key="2">
    <source>
        <dbReference type="SAM" id="SignalP"/>
    </source>
</evidence>
<feature type="signal peptide" evidence="2">
    <location>
        <begin position="1"/>
        <end position="17"/>
    </location>
</feature>
<dbReference type="OrthoDB" id="160645at2759"/>
<keyword evidence="2" id="KW-0732">Signal</keyword>
<protein>
    <recommendedName>
        <fullName evidence="3">DUF7029 domain-containing protein</fullName>
    </recommendedName>
</protein>
<evidence type="ECO:0000256" key="1">
    <source>
        <dbReference type="SAM" id="MobiDB-lite"/>
    </source>
</evidence>
<dbReference type="Pfam" id="PF22974">
    <property type="entry name" value="DUF7029"/>
    <property type="match status" value="1"/>
</dbReference>
<reference evidence="4 6" key="1">
    <citation type="submission" date="2015-10" db="EMBL/GenBank/DDBJ databases">
        <title>The cercosporin biosynthetic gene cluster was horizontally transferred to several fungal lineages and shown to be expanded in Cercospora beticola based on microsynteny with recipient genomes.</title>
        <authorList>
            <person name="De Jonge R."/>
            <person name="Ebert M.K."/>
            <person name="Suttle J.C."/>
            <person name="Jurick Ii W.M."/>
            <person name="Secor G.A."/>
            <person name="Thomma B.P."/>
            <person name="Van De Peer Y."/>
            <person name="Bolton M.D."/>
        </authorList>
    </citation>
    <scope>NUCLEOTIDE SEQUENCE [LARGE SCALE GENOMIC DNA]</scope>
    <source>
        <strain evidence="4 6">09-40</strain>
    </source>
</reference>
<evidence type="ECO:0000313" key="5">
    <source>
        <dbReference type="EMBL" id="WPB04791.1"/>
    </source>
</evidence>
<feature type="chain" id="PRO_5013969232" description="DUF7029 domain-containing protein" evidence="2">
    <location>
        <begin position="18"/>
        <end position="848"/>
    </location>
</feature>
<evidence type="ECO:0000313" key="7">
    <source>
        <dbReference type="Proteomes" id="UP001302367"/>
    </source>
</evidence>
<feature type="region of interest" description="Disordered" evidence="1">
    <location>
        <begin position="493"/>
        <end position="555"/>
    </location>
</feature>
<reference evidence="5 7" key="2">
    <citation type="submission" date="2023-09" db="EMBL/GenBank/DDBJ databases">
        <title>Complete-Gapless Cercospora beticola genome.</title>
        <authorList>
            <person name="Wyatt N.A."/>
            <person name="Spanner R.E."/>
            <person name="Bolton M.D."/>
        </authorList>
    </citation>
    <scope>NUCLEOTIDE SEQUENCE [LARGE SCALE GENOMIC DNA]</scope>
    <source>
        <strain evidence="5">Cb09-40</strain>
    </source>
</reference>
<dbReference type="InterPro" id="IPR054293">
    <property type="entry name" value="DUF7029"/>
</dbReference>
<evidence type="ECO:0000313" key="4">
    <source>
        <dbReference type="EMBL" id="PIA94809.1"/>
    </source>
</evidence>
<gene>
    <name evidence="4" type="ORF">CB0940_08223</name>
    <name evidence="5" type="ORF">RHO25_009438</name>
</gene>
<dbReference type="EMBL" id="CP134189">
    <property type="protein sequence ID" value="WPB04791.1"/>
    <property type="molecule type" value="Genomic_DNA"/>
</dbReference>
<evidence type="ECO:0000313" key="6">
    <source>
        <dbReference type="Proteomes" id="UP000230605"/>
    </source>
</evidence>
<dbReference type="Proteomes" id="UP001302367">
    <property type="component" value="Chromosome 6"/>
</dbReference>